<dbReference type="AlphaFoldDB" id="A0A8H9I5Y6"/>
<comment type="caution">
    <text evidence="1">The sequence shown here is derived from an EMBL/GenBank/DDBJ whole genome shotgun (WGS) entry which is preliminary data.</text>
</comment>
<evidence type="ECO:0000313" key="2">
    <source>
        <dbReference type="Proteomes" id="UP000623776"/>
    </source>
</evidence>
<dbReference type="EMBL" id="BMXN01000034">
    <property type="protein sequence ID" value="GGW40552.1"/>
    <property type="molecule type" value="Genomic_DNA"/>
</dbReference>
<organism evidence="1 2">
    <name type="scientific">Vreelandella hamiltonii</name>
    <dbReference type="NCBI Taxonomy" id="502829"/>
    <lineage>
        <taxon>Bacteria</taxon>
        <taxon>Pseudomonadati</taxon>
        <taxon>Pseudomonadota</taxon>
        <taxon>Gammaproteobacteria</taxon>
        <taxon>Oceanospirillales</taxon>
        <taxon>Halomonadaceae</taxon>
        <taxon>Vreelandella</taxon>
    </lineage>
</organism>
<sequence>MSAFVEHQPDMALILDNRIDDAGCARDMDIQLDARIALGEFMQGRSHQVADKAFAHGEGNRSGFQALVGFEGRDEAFVEGAAPLAVLQQHLADGRGAYAAALAFHEGCSQGCFQQHYPIC</sequence>
<dbReference type="Proteomes" id="UP000623776">
    <property type="component" value="Unassembled WGS sequence"/>
</dbReference>
<name>A0A8H9I5Y6_9GAMM</name>
<accession>A0A8H9I5Y6</accession>
<keyword evidence="2" id="KW-1185">Reference proteome</keyword>
<evidence type="ECO:0000313" key="1">
    <source>
        <dbReference type="EMBL" id="GGW40552.1"/>
    </source>
</evidence>
<proteinExistence type="predicted"/>
<protein>
    <submittedName>
        <fullName evidence="1">Uncharacterized protein</fullName>
    </submittedName>
</protein>
<gene>
    <name evidence="1" type="ORF">GCM10007157_34130</name>
</gene>
<reference evidence="2" key="1">
    <citation type="journal article" date="2019" name="Int. J. Syst. Evol. Microbiol.">
        <title>The Global Catalogue of Microorganisms (GCM) 10K type strain sequencing project: providing services to taxonomists for standard genome sequencing and annotation.</title>
        <authorList>
            <consortium name="The Broad Institute Genomics Platform"/>
            <consortium name="The Broad Institute Genome Sequencing Center for Infectious Disease"/>
            <person name="Wu L."/>
            <person name="Ma J."/>
        </authorList>
    </citation>
    <scope>NUCLEOTIDE SEQUENCE [LARGE SCALE GENOMIC DNA]</scope>
    <source>
        <strain evidence="2">KCTC 22154</strain>
    </source>
</reference>